<sequence>MAKVIKKHGKTVLIIGLSITLLAMYLLIPQAQAVGTISARKITISDSRPTETGVTYTFTGTHSGDTVKCLELSFCTTATGDCTGPTGFTAANGVVNDSGWVSWDVIGTDRWDTGSFIATRVRYTYATGQAGGAGYAFSTATITNPTNEETYYARAVSYSDANCATAVDSGVTAFAIVYGVTVSATVSETLDFAISAVANADCSTYFGVLDGPASTASTVAYGTLASTNTFYHGCNDLTVSTNAGTGYGVTAQETTSLLETANNKTIDDSEGDSGLMSETTTSTWVTANGNPGFGYACGNVSGTDCLMTSTSWYRQFACIGTLGNEAATCDPEAGGEIAQRVMENDGLVNASQSRIEYKLTIDGTQEAGAYSNVIVYIATPTY</sequence>
<dbReference type="EMBL" id="PCRP01000024">
    <property type="protein sequence ID" value="PIP23756.1"/>
    <property type="molecule type" value="Genomic_DNA"/>
</dbReference>
<evidence type="ECO:0000313" key="1">
    <source>
        <dbReference type="EMBL" id="PIP23756.1"/>
    </source>
</evidence>
<accession>A0A2G9YWW2</accession>
<proteinExistence type="predicted"/>
<organism evidence="1 2">
    <name type="scientific">Candidatus Nealsonbacteria bacterium CG23_combo_of_CG06-09_8_20_14_all_38_19</name>
    <dbReference type="NCBI Taxonomy" id="1974721"/>
    <lineage>
        <taxon>Bacteria</taxon>
        <taxon>Candidatus Nealsoniibacteriota</taxon>
    </lineage>
</organism>
<reference evidence="1 2" key="1">
    <citation type="submission" date="2017-09" db="EMBL/GenBank/DDBJ databases">
        <title>Depth-based differentiation of microbial function through sediment-hosted aquifers and enrichment of novel symbionts in the deep terrestrial subsurface.</title>
        <authorList>
            <person name="Probst A.J."/>
            <person name="Ladd B."/>
            <person name="Jarett J.K."/>
            <person name="Geller-Mcgrath D.E."/>
            <person name="Sieber C.M."/>
            <person name="Emerson J.B."/>
            <person name="Anantharaman K."/>
            <person name="Thomas B.C."/>
            <person name="Malmstrom R."/>
            <person name="Stieglmeier M."/>
            <person name="Klingl A."/>
            <person name="Woyke T."/>
            <person name="Ryan C.M."/>
            <person name="Banfield J.F."/>
        </authorList>
    </citation>
    <scope>NUCLEOTIDE SEQUENCE [LARGE SCALE GENOMIC DNA]</scope>
    <source>
        <strain evidence="1">CG23_combo_of_CG06-09_8_20_14_all_38_19</strain>
    </source>
</reference>
<protein>
    <submittedName>
        <fullName evidence="1">Uncharacterized protein</fullName>
    </submittedName>
</protein>
<evidence type="ECO:0000313" key="2">
    <source>
        <dbReference type="Proteomes" id="UP000230273"/>
    </source>
</evidence>
<dbReference type="AlphaFoldDB" id="A0A2G9YWW2"/>
<gene>
    <name evidence="1" type="ORF">COX36_01540</name>
</gene>
<dbReference type="Proteomes" id="UP000230273">
    <property type="component" value="Unassembled WGS sequence"/>
</dbReference>
<comment type="caution">
    <text evidence="1">The sequence shown here is derived from an EMBL/GenBank/DDBJ whole genome shotgun (WGS) entry which is preliminary data.</text>
</comment>
<name>A0A2G9YWW2_9BACT</name>